<organism evidence="2 3">
    <name type="scientific">Striga asiatica</name>
    <name type="common">Asiatic witchweed</name>
    <name type="synonym">Buchnera asiatica</name>
    <dbReference type="NCBI Taxonomy" id="4170"/>
    <lineage>
        <taxon>Eukaryota</taxon>
        <taxon>Viridiplantae</taxon>
        <taxon>Streptophyta</taxon>
        <taxon>Embryophyta</taxon>
        <taxon>Tracheophyta</taxon>
        <taxon>Spermatophyta</taxon>
        <taxon>Magnoliopsida</taxon>
        <taxon>eudicotyledons</taxon>
        <taxon>Gunneridae</taxon>
        <taxon>Pentapetalae</taxon>
        <taxon>asterids</taxon>
        <taxon>lamiids</taxon>
        <taxon>Lamiales</taxon>
        <taxon>Orobanchaceae</taxon>
        <taxon>Buchnereae</taxon>
        <taxon>Striga</taxon>
    </lineage>
</organism>
<dbReference type="Proteomes" id="UP000325081">
    <property type="component" value="Unassembled WGS sequence"/>
</dbReference>
<feature type="compositionally biased region" description="Polar residues" evidence="1">
    <location>
        <begin position="43"/>
        <end position="63"/>
    </location>
</feature>
<keyword evidence="3" id="KW-1185">Reference proteome</keyword>
<reference evidence="3" key="1">
    <citation type="journal article" date="2019" name="Curr. Biol.">
        <title>Genome Sequence of Striga asiatica Provides Insight into the Evolution of Plant Parasitism.</title>
        <authorList>
            <person name="Yoshida S."/>
            <person name="Kim S."/>
            <person name="Wafula E.K."/>
            <person name="Tanskanen J."/>
            <person name="Kim Y.M."/>
            <person name="Honaas L."/>
            <person name="Yang Z."/>
            <person name="Spallek T."/>
            <person name="Conn C.E."/>
            <person name="Ichihashi Y."/>
            <person name="Cheong K."/>
            <person name="Cui S."/>
            <person name="Der J.P."/>
            <person name="Gundlach H."/>
            <person name="Jiao Y."/>
            <person name="Hori C."/>
            <person name="Ishida J.K."/>
            <person name="Kasahara H."/>
            <person name="Kiba T."/>
            <person name="Kim M.S."/>
            <person name="Koo N."/>
            <person name="Laohavisit A."/>
            <person name="Lee Y.H."/>
            <person name="Lumba S."/>
            <person name="McCourt P."/>
            <person name="Mortimer J.C."/>
            <person name="Mutuku J.M."/>
            <person name="Nomura T."/>
            <person name="Sasaki-Sekimoto Y."/>
            <person name="Seto Y."/>
            <person name="Wang Y."/>
            <person name="Wakatake T."/>
            <person name="Sakakibara H."/>
            <person name="Demura T."/>
            <person name="Yamaguchi S."/>
            <person name="Yoneyama K."/>
            <person name="Manabe R.I."/>
            <person name="Nelson D.C."/>
            <person name="Schulman A.H."/>
            <person name="Timko M.P."/>
            <person name="dePamphilis C.W."/>
            <person name="Choi D."/>
            <person name="Shirasu K."/>
        </authorList>
    </citation>
    <scope>NUCLEOTIDE SEQUENCE [LARGE SCALE GENOMIC DNA]</scope>
    <source>
        <strain evidence="3">cv. UVA1</strain>
    </source>
</reference>
<dbReference type="AlphaFoldDB" id="A0A5A7QPK9"/>
<sequence>MVEYNKIEPSNSRPISAHVAGLCRHPPPAAALDSILLRHSASSPALHSTTTTRPPDAISSSRSRWARLESGESTTTLKPKSNWVAADRHMASYDRSLRRFAAASVVSTAVCSRARWIGSVESRKWSLSMSGNLRALARAFASVLFPVPGWPFMAIRIGLSFVPCGLSNGQTRSVVDIIYRHDI</sequence>
<evidence type="ECO:0000313" key="2">
    <source>
        <dbReference type="EMBL" id="GER46989.1"/>
    </source>
</evidence>
<feature type="region of interest" description="Disordered" evidence="1">
    <location>
        <begin position="43"/>
        <end position="72"/>
    </location>
</feature>
<evidence type="ECO:0000256" key="1">
    <source>
        <dbReference type="SAM" id="MobiDB-lite"/>
    </source>
</evidence>
<name>A0A5A7QPK9_STRAF</name>
<proteinExistence type="predicted"/>
<protein>
    <submittedName>
        <fullName evidence="2">Chaperone DnaJ-domain superfamily protein</fullName>
    </submittedName>
</protein>
<evidence type="ECO:0000313" key="3">
    <source>
        <dbReference type="Proteomes" id="UP000325081"/>
    </source>
</evidence>
<gene>
    <name evidence="2" type="ORF">STAS_24059</name>
</gene>
<comment type="caution">
    <text evidence="2">The sequence shown here is derived from an EMBL/GenBank/DDBJ whole genome shotgun (WGS) entry which is preliminary data.</text>
</comment>
<accession>A0A5A7QPK9</accession>
<dbReference type="EMBL" id="BKCP01007737">
    <property type="protein sequence ID" value="GER46989.1"/>
    <property type="molecule type" value="Genomic_DNA"/>
</dbReference>